<gene>
    <name evidence="2" type="primary">tssE</name>
    <name evidence="2" type="ORF">GJ700_28175</name>
</gene>
<accession>A0A7X2LX66</accession>
<dbReference type="InterPro" id="IPR007048">
    <property type="entry name" value="IraD/Gp25-like"/>
</dbReference>
<sequence>MAPQPHVTPAGILDRLLHGAGPVLTPAQLKESVARSLEDMLNTRAALPAGLLRGHPHCAASVANYGLADFAGCCLGSAADRAYICGCIRTAVERHEPRLRRVDVQVAPEPGAVNRIRITITGLLTTQRGAIAFDAVLQPSTLRYSINRRGPL</sequence>
<proteinExistence type="predicted"/>
<dbReference type="PANTHER" id="PTHR38595">
    <property type="entry name" value="CYTOPLASMIC PROTEIN-RELATED"/>
    <property type="match status" value="1"/>
</dbReference>
<comment type="caution">
    <text evidence="2">The sequence shown here is derived from an EMBL/GenBank/DDBJ whole genome shotgun (WGS) entry which is preliminary data.</text>
</comment>
<evidence type="ECO:0000313" key="2">
    <source>
        <dbReference type="EMBL" id="MRV75599.1"/>
    </source>
</evidence>
<reference evidence="2 3" key="1">
    <citation type="submission" date="2019-11" db="EMBL/GenBank/DDBJ databases">
        <title>Novel species isolated from a subtropical stream in China.</title>
        <authorList>
            <person name="Lu H."/>
        </authorList>
    </citation>
    <scope>NUCLEOTIDE SEQUENCE [LARGE SCALE GENOMIC DNA]</scope>
    <source>
        <strain evidence="2 3">FT92W</strain>
    </source>
</reference>
<protein>
    <submittedName>
        <fullName evidence="2">Type VI secretion system baseplate subunit TssE</fullName>
    </submittedName>
</protein>
<keyword evidence="3" id="KW-1185">Reference proteome</keyword>
<dbReference type="Pfam" id="PF04965">
    <property type="entry name" value="GPW_gp25"/>
    <property type="match status" value="1"/>
</dbReference>
<evidence type="ECO:0000259" key="1">
    <source>
        <dbReference type="Pfam" id="PF04965"/>
    </source>
</evidence>
<dbReference type="PANTHER" id="PTHR38595:SF2">
    <property type="entry name" value="TYPE VI SECRETION SYSTEM BASEPLATE SUBUNIT TSSE"/>
    <property type="match status" value="1"/>
</dbReference>
<dbReference type="Gene3D" id="3.10.450.40">
    <property type="match status" value="1"/>
</dbReference>
<feature type="domain" description="IraD/Gp25-like" evidence="1">
    <location>
        <begin position="28"/>
        <end position="127"/>
    </location>
</feature>
<dbReference type="InterPro" id="IPR017737">
    <property type="entry name" value="TssE1-like"/>
</dbReference>
<evidence type="ECO:0000313" key="3">
    <source>
        <dbReference type="Proteomes" id="UP000446768"/>
    </source>
</evidence>
<dbReference type="SUPFAM" id="SSF160719">
    <property type="entry name" value="gpW/gp25-like"/>
    <property type="match status" value="1"/>
</dbReference>
<name>A0A7X2LX66_9BURK</name>
<dbReference type="EMBL" id="WKJJ01000022">
    <property type="protein sequence ID" value="MRV75599.1"/>
    <property type="molecule type" value="Genomic_DNA"/>
</dbReference>
<dbReference type="InterPro" id="IPR053176">
    <property type="entry name" value="T6SS_TssE1-like"/>
</dbReference>
<dbReference type="RefSeq" id="WP_154380312.1">
    <property type="nucleotide sequence ID" value="NZ_WKJJ01000022.1"/>
</dbReference>
<dbReference type="AlphaFoldDB" id="A0A7X2LX66"/>
<dbReference type="Proteomes" id="UP000446768">
    <property type="component" value="Unassembled WGS sequence"/>
</dbReference>
<organism evidence="2 3">
    <name type="scientific">Pseudoduganella rivuli</name>
    <dbReference type="NCBI Taxonomy" id="2666085"/>
    <lineage>
        <taxon>Bacteria</taxon>
        <taxon>Pseudomonadati</taxon>
        <taxon>Pseudomonadota</taxon>
        <taxon>Betaproteobacteria</taxon>
        <taxon>Burkholderiales</taxon>
        <taxon>Oxalobacteraceae</taxon>
        <taxon>Telluria group</taxon>
        <taxon>Pseudoduganella</taxon>
    </lineage>
</organism>
<dbReference type="NCBIfam" id="TIGR03357">
    <property type="entry name" value="VI_zyme"/>
    <property type="match status" value="1"/>
</dbReference>